<protein>
    <recommendedName>
        <fullName evidence="4">Penicillin-binding protein activator LpoB</fullName>
    </recommendedName>
</protein>
<dbReference type="Pfam" id="PF13036">
    <property type="entry name" value="LpoB"/>
    <property type="match status" value="1"/>
</dbReference>
<dbReference type="Proteomes" id="UP000585721">
    <property type="component" value="Unassembled WGS sequence"/>
</dbReference>
<evidence type="ECO:0008006" key="4">
    <source>
        <dbReference type="Google" id="ProtNLM"/>
    </source>
</evidence>
<reference evidence="2 3" key="1">
    <citation type="submission" date="2020-08" db="EMBL/GenBank/DDBJ databases">
        <title>Genomic Encyclopedia of Type Strains, Phase IV (KMG-IV): sequencing the most valuable type-strain genomes for metagenomic binning, comparative biology and taxonomic classification.</title>
        <authorList>
            <person name="Goeker M."/>
        </authorList>
    </citation>
    <scope>NUCLEOTIDE SEQUENCE [LARGE SCALE GENOMIC DNA]</scope>
    <source>
        <strain evidence="2 3">DSM 22975</strain>
    </source>
</reference>
<evidence type="ECO:0000256" key="1">
    <source>
        <dbReference type="SAM" id="MobiDB-lite"/>
    </source>
</evidence>
<feature type="region of interest" description="Disordered" evidence="1">
    <location>
        <begin position="29"/>
        <end position="57"/>
    </location>
</feature>
<keyword evidence="3" id="KW-1185">Reference proteome</keyword>
<dbReference type="GO" id="GO:0031241">
    <property type="term" value="C:periplasmic side of cell outer membrane"/>
    <property type="evidence" value="ECO:0007669"/>
    <property type="project" value="TreeGrafter"/>
</dbReference>
<dbReference type="AlphaFoldDB" id="A0A841GCD9"/>
<feature type="compositionally biased region" description="Polar residues" evidence="1">
    <location>
        <begin position="29"/>
        <end position="47"/>
    </location>
</feature>
<evidence type="ECO:0000313" key="3">
    <source>
        <dbReference type="Proteomes" id="UP000585721"/>
    </source>
</evidence>
<comment type="caution">
    <text evidence="2">The sequence shown here is derived from an EMBL/GenBank/DDBJ whole genome shotgun (WGS) entry which is preliminary data.</text>
</comment>
<evidence type="ECO:0000313" key="2">
    <source>
        <dbReference type="EMBL" id="MBB6054206.1"/>
    </source>
</evidence>
<dbReference type="GO" id="GO:0009252">
    <property type="term" value="P:peptidoglycan biosynthetic process"/>
    <property type="evidence" value="ECO:0007669"/>
    <property type="project" value="TreeGrafter"/>
</dbReference>
<dbReference type="EMBL" id="JACHGR010000001">
    <property type="protein sequence ID" value="MBB6054206.1"/>
    <property type="molecule type" value="Genomic_DNA"/>
</dbReference>
<proteinExistence type="predicted"/>
<dbReference type="GO" id="GO:0030234">
    <property type="term" value="F:enzyme regulator activity"/>
    <property type="evidence" value="ECO:0007669"/>
    <property type="project" value="TreeGrafter"/>
</dbReference>
<sequence length="198" mass="21714">MTALTLPRVTQRRWLFWLAAFTLAGCTTTQYQSSGSRPSGQTVTTGTARPATQAKPRQVDLQPLAKRAAASIVKRSAGLGLAVKPTLYVDMLRNGTGRQQDTAKITATLHKELARSGRFKLIPLEKNAAYQQSLDYQQSEGAMNPSTAVQLGRQTGADLILYGTVSRVQKSNTYQLTTHLMELKSGELLFSDKQSLRK</sequence>
<organism evidence="2 3">
    <name type="scientific">Tolumonas osonensis</name>
    <dbReference type="NCBI Taxonomy" id="675874"/>
    <lineage>
        <taxon>Bacteria</taxon>
        <taxon>Pseudomonadati</taxon>
        <taxon>Pseudomonadota</taxon>
        <taxon>Gammaproteobacteria</taxon>
        <taxon>Aeromonadales</taxon>
        <taxon>Aeromonadaceae</taxon>
        <taxon>Tolumonas</taxon>
    </lineage>
</organism>
<dbReference type="PANTHER" id="PTHR40593">
    <property type="entry name" value="PENICILLIN-BINDING PROTEIN ACTIVATOR LPOB"/>
    <property type="match status" value="1"/>
</dbReference>
<dbReference type="InterPro" id="IPR014094">
    <property type="entry name" value="LpoB"/>
</dbReference>
<dbReference type="RefSeq" id="WP_188025035.1">
    <property type="nucleotide sequence ID" value="NZ_JACHGR010000001.1"/>
</dbReference>
<dbReference type="Gene3D" id="3.40.50.10610">
    <property type="entry name" value="ABC-type transport auxiliary lipoprotein component"/>
    <property type="match status" value="1"/>
</dbReference>
<dbReference type="PANTHER" id="PTHR40593:SF1">
    <property type="entry name" value="PENICILLIN-BINDING PROTEIN ACTIVATOR LPOB"/>
    <property type="match status" value="1"/>
</dbReference>
<name>A0A841GCD9_9GAMM</name>
<accession>A0A841GCD9</accession>
<gene>
    <name evidence="2" type="ORF">HNR75_000071</name>
</gene>